<organism evidence="4 6">
    <name type="scientific">Anaerotignum propionicum DSM 1682</name>
    <dbReference type="NCBI Taxonomy" id="991789"/>
    <lineage>
        <taxon>Bacteria</taxon>
        <taxon>Bacillati</taxon>
        <taxon>Bacillota</taxon>
        <taxon>Clostridia</taxon>
        <taxon>Lachnospirales</taxon>
        <taxon>Anaerotignaceae</taxon>
        <taxon>Anaerotignum</taxon>
    </lineage>
</organism>
<accession>A0A0X8VEM7</accession>
<evidence type="ECO:0000313" key="5">
    <source>
        <dbReference type="Proteomes" id="UP000068026"/>
    </source>
</evidence>
<reference evidence="4" key="3">
    <citation type="submission" date="2016-11" db="EMBL/GenBank/DDBJ databases">
        <authorList>
            <person name="Varghese N."/>
            <person name="Submissions S."/>
        </authorList>
    </citation>
    <scope>NUCLEOTIDE SEQUENCE</scope>
    <source>
        <strain evidence="4">DSM 1682</strain>
    </source>
</reference>
<dbReference type="PROSITE" id="PS51257">
    <property type="entry name" value="PROKAR_LIPOPROTEIN"/>
    <property type="match status" value="1"/>
</dbReference>
<sequence>MKKCLIFLISVLMFLFTGCGSSNSEGTAYTEVNTQEGITLSLKEDTLKSSAGTFILTNDTKEAVSYGAKEYHFEQMKDGQWQEFAGTAQANWSDEEVALESGASTELSYNWKTFCGNTTKGEQYRLIIFVNESPVAVEFTGA</sequence>
<evidence type="ECO:0000259" key="2">
    <source>
        <dbReference type="Pfam" id="PF20251"/>
    </source>
</evidence>
<dbReference type="OrthoDB" id="2065584at2"/>
<feature type="signal peptide" evidence="1">
    <location>
        <begin position="1"/>
        <end position="24"/>
    </location>
</feature>
<dbReference type="Proteomes" id="UP000184204">
    <property type="component" value="Unassembled WGS sequence"/>
</dbReference>
<reference evidence="3 5" key="1">
    <citation type="journal article" date="2016" name="Genome Announc.">
        <title>Complete Genome Sequence of the Amino Acid-Fermenting Clostridium propionicum X2 (DSM 1682).</title>
        <authorList>
            <person name="Poehlein A."/>
            <person name="Schlien K."/>
            <person name="Chowdhury N.P."/>
            <person name="Gottschalk G."/>
            <person name="Buckel W."/>
            <person name="Daniel R."/>
        </authorList>
    </citation>
    <scope>NUCLEOTIDE SEQUENCE [LARGE SCALE GENOMIC DNA]</scope>
    <source>
        <strain evidence="3 5">X2</strain>
    </source>
</reference>
<dbReference type="RefSeq" id="WP_066053463.1">
    <property type="nucleotide sequence ID" value="NZ_CP014223.1"/>
</dbReference>
<evidence type="ECO:0000256" key="1">
    <source>
        <dbReference type="SAM" id="SignalP"/>
    </source>
</evidence>
<gene>
    <name evidence="3" type="ORF">CPRO_29920</name>
    <name evidence="4" type="ORF">SAMN02745151_00396</name>
</gene>
<dbReference type="Proteomes" id="UP000068026">
    <property type="component" value="Chromosome"/>
</dbReference>
<reference evidence="6" key="4">
    <citation type="submission" date="2016-11" db="EMBL/GenBank/DDBJ databases">
        <authorList>
            <person name="Jaros S."/>
            <person name="Januszkiewicz K."/>
            <person name="Wedrychowicz H."/>
        </authorList>
    </citation>
    <scope>NUCLEOTIDE SEQUENCE [LARGE SCALE GENOMIC DNA]</scope>
    <source>
        <strain evidence="6">DSM 1682</strain>
    </source>
</reference>
<dbReference type="Pfam" id="PF20251">
    <property type="entry name" value="Big_14"/>
    <property type="match status" value="1"/>
</dbReference>
<reference evidence="5" key="2">
    <citation type="submission" date="2016-01" db="EMBL/GenBank/DDBJ databases">
        <authorList>
            <person name="Poehlein A."/>
            <person name="Schlien K."/>
            <person name="Gottschalk G."/>
            <person name="Buckel W."/>
            <person name="Daniel R."/>
        </authorList>
    </citation>
    <scope>NUCLEOTIDE SEQUENCE [LARGE SCALE GENOMIC DNA]</scope>
    <source>
        <strain evidence="5">X2</strain>
    </source>
</reference>
<dbReference type="AlphaFoldDB" id="A0A0X8VEM7"/>
<evidence type="ECO:0000313" key="6">
    <source>
        <dbReference type="Proteomes" id="UP000184204"/>
    </source>
</evidence>
<feature type="chain" id="PRO_5044547786" description="Bacterial Ig-like domain-containing protein" evidence="1">
    <location>
        <begin position="25"/>
        <end position="142"/>
    </location>
</feature>
<keyword evidence="5" id="KW-1185">Reference proteome</keyword>
<proteinExistence type="predicted"/>
<dbReference type="KEGG" id="cpro:CPRO_29920"/>
<protein>
    <recommendedName>
        <fullName evidence="2">Bacterial Ig-like domain-containing protein</fullName>
    </recommendedName>
</protein>
<name>A0A0X8VEM7_ANAPI</name>
<dbReference type="EMBL" id="CP014223">
    <property type="protein sequence ID" value="AMJ42521.1"/>
    <property type="molecule type" value="Genomic_DNA"/>
</dbReference>
<keyword evidence="1" id="KW-0732">Signal</keyword>
<feature type="domain" description="Bacterial Ig-like" evidence="2">
    <location>
        <begin position="35"/>
        <end position="139"/>
    </location>
</feature>
<evidence type="ECO:0000313" key="3">
    <source>
        <dbReference type="EMBL" id="AMJ42521.1"/>
    </source>
</evidence>
<dbReference type="EMBL" id="FQUA01000001">
    <property type="protein sequence ID" value="SHE32510.1"/>
    <property type="molecule type" value="Genomic_DNA"/>
</dbReference>
<evidence type="ECO:0000313" key="4">
    <source>
        <dbReference type="EMBL" id="SHE32510.1"/>
    </source>
</evidence>
<dbReference type="InterPro" id="IPR046878">
    <property type="entry name" value="Big_14"/>
</dbReference>